<evidence type="ECO:0000313" key="3">
    <source>
        <dbReference type="Proteomes" id="UP000655589"/>
    </source>
</evidence>
<protein>
    <submittedName>
        <fullName evidence="2">Uncharacterized protein</fullName>
    </submittedName>
</protein>
<reference evidence="2" key="2">
    <citation type="submission" date="2020-09" db="EMBL/GenBank/DDBJ databases">
        <authorList>
            <person name="Sun Q."/>
            <person name="Ohkuma M."/>
        </authorList>
    </citation>
    <scope>NUCLEOTIDE SEQUENCE</scope>
    <source>
        <strain evidence="2">JCM 3051</strain>
    </source>
</reference>
<dbReference type="AlphaFoldDB" id="A0A8H9GLJ6"/>
<dbReference type="Proteomes" id="UP000655589">
    <property type="component" value="Unassembled WGS sequence"/>
</dbReference>
<evidence type="ECO:0000313" key="2">
    <source>
        <dbReference type="EMBL" id="GGM38152.1"/>
    </source>
</evidence>
<comment type="caution">
    <text evidence="2">The sequence shown here is derived from an EMBL/GenBank/DDBJ whole genome shotgun (WGS) entry which is preliminary data.</text>
</comment>
<organism evidence="2 3">
    <name type="scientific">Promicromonospora citrea</name>
    <dbReference type="NCBI Taxonomy" id="43677"/>
    <lineage>
        <taxon>Bacteria</taxon>
        <taxon>Bacillati</taxon>
        <taxon>Actinomycetota</taxon>
        <taxon>Actinomycetes</taxon>
        <taxon>Micrococcales</taxon>
        <taxon>Promicromonosporaceae</taxon>
        <taxon>Promicromonospora</taxon>
    </lineage>
</organism>
<feature type="region of interest" description="Disordered" evidence="1">
    <location>
        <begin position="169"/>
        <end position="190"/>
    </location>
</feature>
<feature type="region of interest" description="Disordered" evidence="1">
    <location>
        <begin position="218"/>
        <end position="253"/>
    </location>
</feature>
<accession>A0A8H9GLJ6</accession>
<sequence length="408" mass="43434">MTAQTTARTRVVAQAWRELGAGVAPLSNAAGLPLARTVKLILDPLVVRPARHPHLGRALLDDAAARELRARLLDARDHLVATAAWFVHLKRERRARGITEGHPQDLYFQRAYELAHRHGAPGPDAAALAGKEVADVHDAGRVTAADLRAYLTLPDVAADVRRAVDAAWAAADDAPPGSPGREQPTERPTERLTRLLDSCATDGRAALDRVVAAGDGAASGAALRSPGRARTAGLSAHETVRPPEVGARASKSALPPPFDRSILERLFGTVAALELDGAAGLRELVTAEAGRSAQPWQLATEPGRAVLAAGAAAARLDGTTDAARRLAARWEREAFVRRALRLPDGTAPTDGVREAFLRRLWARVHGRELRGRDLAADAVWDLLDGAMRSVVLDRRDQVKAALARDGAA</sequence>
<reference evidence="2" key="1">
    <citation type="journal article" date="2014" name="Int. J. Syst. Evol. Microbiol.">
        <title>Complete genome sequence of Corynebacterium casei LMG S-19264T (=DSM 44701T), isolated from a smear-ripened cheese.</title>
        <authorList>
            <consortium name="US DOE Joint Genome Institute (JGI-PGF)"/>
            <person name="Walter F."/>
            <person name="Albersmeier A."/>
            <person name="Kalinowski J."/>
            <person name="Ruckert C."/>
        </authorList>
    </citation>
    <scope>NUCLEOTIDE SEQUENCE</scope>
    <source>
        <strain evidence="2">JCM 3051</strain>
    </source>
</reference>
<proteinExistence type="predicted"/>
<dbReference type="EMBL" id="BMPT01000018">
    <property type="protein sequence ID" value="GGM38152.1"/>
    <property type="molecule type" value="Genomic_DNA"/>
</dbReference>
<keyword evidence="3" id="KW-1185">Reference proteome</keyword>
<name>A0A8H9GLJ6_9MICO</name>
<gene>
    <name evidence="2" type="ORF">GCM10010102_37120</name>
</gene>
<dbReference type="RefSeq" id="WP_189087145.1">
    <property type="nucleotide sequence ID" value="NZ_BMPT01000018.1"/>
</dbReference>
<evidence type="ECO:0000256" key="1">
    <source>
        <dbReference type="SAM" id="MobiDB-lite"/>
    </source>
</evidence>